<evidence type="ECO:0000313" key="2">
    <source>
        <dbReference type="EMBL" id="GGI29518.1"/>
    </source>
</evidence>
<comment type="caution">
    <text evidence="2">The sequence shown here is derived from an EMBL/GenBank/DDBJ whole genome shotgun (WGS) entry which is preliminary data.</text>
</comment>
<gene>
    <name evidence="2" type="ORF">GCM10010987_54820</name>
</gene>
<feature type="compositionally biased region" description="Polar residues" evidence="1">
    <location>
        <begin position="162"/>
        <end position="172"/>
    </location>
</feature>
<organism evidence="2 3">
    <name type="scientific">Bradyrhizobium guangdongense</name>
    <dbReference type="NCBI Taxonomy" id="1325090"/>
    <lineage>
        <taxon>Bacteria</taxon>
        <taxon>Pseudomonadati</taxon>
        <taxon>Pseudomonadota</taxon>
        <taxon>Alphaproteobacteria</taxon>
        <taxon>Hyphomicrobiales</taxon>
        <taxon>Nitrobacteraceae</taxon>
        <taxon>Bradyrhizobium</taxon>
    </lineage>
</organism>
<proteinExistence type="predicted"/>
<reference evidence="2" key="1">
    <citation type="journal article" date="2014" name="Int. J. Syst. Evol. Microbiol.">
        <title>Complete genome sequence of Corynebacterium casei LMG S-19264T (=DSM 44701T), isolated from a smear-ripened cheese.</title>
        <authorList>
            <consortium name="US DOE Joint Genome Institute (JGI-PGF)"/>
            <person name="Walter F."/>
            <person name="Albersmeier A."/>
            <person name="Kalinowski J."/>
            <person name="Ruckert C."/>
        </authorList>
    </citation>
    <scope>NUCLEOTIDE SEQUENCE</scope>
    <source>
        <strain evidence="2">CGMCC 1.15034</strain>
    </source>
</reference>
<name>A0AA87W9F4_9BRAD</name>
<evidence type="ECO:0000256" key="1">
    <source>
        <dbReference type="SAM" id="MobiDB-lite"/>
    </source>
</evidence>
<protein>
    <submittedName>
        <fullName evidence="2">Uncharacterized protein</fullName>
    </submittedName>
</protein>
<feature type="compositionally biased region" description="Low complexity" evidence="1">
    <location>
        <begin position="173"/>
        <end position="184"/>
    </location>
</feature>
<dbReference type="AlphaFoldDB" id="A0AA87W9F4"/>
<sequence length="205" mass="21719">MNAMSGLPLSLRQRFVDRSLSAQAAIGLALLIAVCAAGRCEAQCVEQSDRVPVTVVQAFQSEPASLLRDVRTDRSKLTGRLAAYLVTDISILPSVRDLISESSNVERAAIGMALRRAQLICVPRKPETAQKISQFVQKLADSAVSSGYSAELESVEFDPNSVAGQTTGSAQTPSAKKPSGAASSLMTGEWSTEISDPFIPAPLPQ</sequence>
<evidence type="ECO:0000313" key="3">
    <source>
        <dbReference type="Proteomes" id="UP000625079"/>
    </source>
</evidence>
<dbReference type="RefSeq" id="WP_128967979.1">
    <property type="nucleotide sequence ID" value="NZ_BMHC01000015.1"/>
</dbReference>
<accession>A0AA87W9F4</accession>
<reference evidence="2" key="2">
    <citation type="submission" date="2022-12" db="EMBL/GenBank/DDBJ databases">
        <authorList>
            <person name="Sun Q."/>
            <person name="Zhou Y."/>
        </authorList>
    </citation>
    <scope>NUCLEOTIDE SEQUENCE</scope>
    <source>
        <strain evidence="2">CGMCC 1.15034</strain>
    </source>
</reference>
<feature type="compositionally biased region" description="Polar residues" evidence="1">
    <location>
        <begin position="185"/>
        <end position="194"/>
    </location>
</feature>
<dbReference type="EMBL" id="BMHC01000015">
    <property type="protein sequence ID" value="GGI29518.1"/>
    <property type="molecule type" value="Genomic_DNA"/>
</dbReference>
<feature type="region of interest" description="Disordered" evidence="1">
    <location>
        <begin position="160"/>
        <end position="205"/>
    </location>
</feature>
<dbReference type="Proteomes" id="UP000625079">
    <property type="component" value="Unassembled WGS sequence"/>
</dbReference>